<sequence>MSLTLTYDPQLSRVRIVADGLGALAMMRVERSTDQVRWTTVRGGELSLPVSGEIRVDDYEFAPDVPNFYRVVGATAWDEYSRVSAAGWGNAPSGQVWQHFGTAAAFTANGNAGQHIHSTTNSGRISVVDVGSTRARVRVTSSVPAVAQPAGTALTVYAIARFTDDANFYQCRLGFIPDLNITCSIRKRVAGVDTTLDSIVLPGVTHVPGTRYVVELDASGSLLLGRAWREGDPEPDWQVSATDTALTTGTKVGIRTIIDAGSTNTLPFTYTLDDFLVTVPFRTIYSGSVTPALGGVWLKSLARPFLNRQVTVRDVSEVIRRSRAGVFDVVGRSFPVAVTDVRGSRQWTLDLSTYSEQDRSDLDLLLASGDVLLVQVPPAAGRLSATPAGYVVVGDTREITPPTLDLAMRVFSLPCVEAAAPGPDVVGATSNWQTVLNTYATWADLLTAHATWGSVLELVGDPEDVIVS</sequence>
<evidence type="ECO:0000313" key="2">
    <source>
        <dbReference type="Proteomes" id="UP000245410"/>
    </source>
</evidence>
<dbReference type="OrthoDB" id="3358333at2"/>
<dbReference type="Proteomes" id="UP000245410">
    <property type="component" value="Unassembled WGS sequence"/>
</dbReference>
<comment type="caution">
    <text evidence="1">The sequence shown here is derived from an EMBL/GenBank/DDBJ whole genome shotgun (WGS) entry which is preliminary data.</text>
</comment>
<name>A0A317D1J6_9ACTN</name>
<dbReference type="AlphaFoldDB" id="A0A317D1J6"/>
<dbReference type="EMBL" id="QGKR01000196">
    <property type="protein sequence ID" value="PWR08569.1"/>
    <property type="molecule type" value="Genomic_DNA"/>
</dbReference>
<accession>A0A317D1J6</accession>
<reference evidence="1 2" key="1">
    <citation type="submission" date="2018-05" db="EMBL/GenBank/DDBJ databases">
        <title>Micromonospora atacamensis sp. nov., a novel actinobacteria isolated from high altitude Atacama Desert soil.</title>
        <authorList>
            <person name="Carro L."/>
            <person name="Golinska P."/>
            <person name="Klenk H.-P."/>
            <person name="Goodfellow M."/>
        </authorList>
    </citation>
    <scope>NUCLEOTIDE SEQUENCE [LARGE SCALE GENOMIC DNA]</scope>
    <source>
        <strain evidence="1 2">5R2A7</strain>
    </source>
</reference>
<evidence type="ECO:0000313" key="1">
    <source>
        <dbReference type="EMBL" id="PWR08569.1"/>
    </source>
</evidence>
<protein>
    <submittedName>
        <fullName evidence="1">Uncharacterized protein</fullName>
    </submittedName>
</protein>
<gene>
    <name evidence="1" type="ORF">DKT68_15240</name>
</gene>
<keyword evidence="2" id="KW-1185">Reference proteome</keyword>
<proteinExistence type="predicted"/>
<organism evidence="1 2">
    <name type="scientific">Micromonospora acroterricola</name>
    <dbReference type="NCBI Taxonomy" id="2202421"/>
    <lineage>
        <taxon>Bacteria</taxon>
        <taxon>Bacillati</taxon>
        <taxon>Actinomycetota</taxon>
        <taxon>Actinomycetes</taxon>
        <taxon>Micromonosporales</taxon>
        <taxon>Micromonosporaceae</taxon>
        <taxon>Micromonospora</taxon>
    </lineage>
</organism>
<dbReference type="RefSeq" id="WP_109818068.1">
    <property type="nucleotide sequence ID" value="NZ_QGKR01000196.1"/>
</dbReference>